<comment type="similarity">
    <text evidence="2 10">Belongs to the purine nucleoside phosphorylase YfiH/LACC1 family.</text>
</comment>
<dbReference type="GO" id="GO:0017061">
    <property type="term" value="F:S-methyl-5-thioadenosine phosphorylase activity"/>
    <property type="evidence" value="ECO:0007669"/>
    <property type="project" value="UniProtKB-EC"/>
</dbReference>
<reference evidence="11" key="1">
    <citation type="submission" date="2018-01" db="EMBL/GenBank/DDBJ databases">
        <authorList>
            <person name="Regsiter A."/>
            <person name="William W."/>
        </authorList>
    </citation>
    <scope>NUCLEOTIDE SEQUENCE</scope>
    <source>
        <strain evidence="11">TRIP AH-1</strain>
    </source>
</reference>
<evidence type="ECO:0000256" key="8">
    <source>
        <dbReference type="ARBA" id="ARBA00048968"/>
    </source>
</evidence>
<proteinExistence type="inferred from homology"/>
<evidence type="ECO:0000256" key="10">
    <source>
        <dbReference type="RuleBase" id="RU361274"/>
    </source>
</evidence>
<keyword evidence="6" id="KW-0862">Zinc</keyword>
<dbReference type="SUPFAM" id="SSF64438">
    <property type="entry name" value="CNF1/YfiH-like putative cysteine hydrolases"/>
    <property type="match status" value="1"/>
</dbReference>
<dbReference type="GO" id="GO:0016787">
    <property type="term" value="F:hydrolase activity"/>
    <property type="evidence" value="ECO:0007669"/>
    <property type="project" value="UniProtKB-KW"/>
</dbReference>
<comment type="catalytic activity">
    <reaction evidence="9">
        <text>S-methyl-5'-thioadenosine + phosphate = 5-(methylsulfanyl)-alpha-D-ribose 1-phosphate + adenine</text>
        <dbReference type="Rhea" id="RHEA:11852"/>
        <dbReference type="ChEBI" id="CHEBI:16708"/>
        <dbReference type="ChEBI" id="CHEBI:17509"/>
        <dbReference type="ChEBI" id="CHEBI:43474"/>
        <dbReference type="ChEBI" id="CHEBI:58533"/>
        <dbReference type="EC" id="2.4.2.28"/>
    </reaction>
    <physiologicalReaction direction="left-to-right" evidence="9">
        <dbReference type="Rhea" id="RHEA:11853"/>
    </physiologicalReaction>
</comment>
<dbReference type="Pfam" id="PF02578">
    <property type="entry name" value="Cu-oxidase_4"/>
    <property type="match status" value="1"/>
</dbReference>
<comment type="catalytic activity">
    <reaction evidence="8">
        <text>adenosine + phosphate = alpha-D-ribose 1-phosphate + adenine</text>
        <dbReference type="Rhea" id="RHEA:27642"/>
        <dbReference type="ChEBI" id="CHEBI:16335"/>
        <dbReference type="ChEBI" id="CHEBI:16708"/>
        <dbReference type="ChEBI" id="CHEBI:43474"/>
        <dbReference type="ChEBI" id="CHEBI:57720"/>
        <dbReference type="EC" id="2.4.2.1"/>
    </reaction>
    <physiologicalReaction direction="left-to-right" evidence="8">
        <dbReference type="Rhea" id="RHEA:27643"/>
    </physiologicalReaction>
</comment>
<evidence type="ECO:0000256" key="7">
    <source>
        <dbReference type="ARBA" id="ARBA00047989"/>
    </source>
</evidence>
<evidence type="ECO:0000256" key="9">
    <source>
        <dbReference type="ARBA" id="ARBA00049893"/>
    </source>
</evidence>
<dbReference type="PANTHER" id="PTHR30616:SF2">
    <property type="entry name" value="PURINE NUCLEOSIDE PHOSPHORYLASE LACC1"/>
    <property type="match status" value="1"/>
</dbReference>
<name>A0A445MVZ9_9BACT</name>
<dbReference type="CDD" id="cd16833">
    <property type="entry name" value="YfiH"/>
    <property type="match status" value="1"/>
</dbReference>
<keyword evidence="3" id="KW-0808">Transferase</keyword>
<accession>A0A445MVZ9</accession>
<organism evidence="11">
    <name type="scientific">uncultured Desulfobacterium sp</name>
    <dbReference type="NCBI Taxonomy" id="201089"/>
    <lineage>
        <taxon>Bacteria</taxon>
        <taxon>Pseudomonadati</taxon>
        <taxon>Thermodesulfobacteriota</taxon>
        <taxon>Desulfobacteria</taxon>
        <taxon>Desulfobacterales</taxon>
        <taxon>Desulfobacteriaceae</taxon>
        <taxon>Desulfobacterium</taxon>
        <taxon>environmental samples</taxon>
    </lineage>
</organism>
<dbReference type="Gene3D" id="3.60.140.10">
    <property type="entry name" value="CNF1/YfiH-like putative cysteine hydrolases"/>
    <property type="match status" value="1"/>
</dbReference>
<dbReference type="EMBL" id="OJIN01000104">
    <property type="protein sequence ID" value="SPD73724.1"/>
    <property type="molecule type" value="Genomic_DNA"/>
</dbReference>
<evidence type="ECO:0000256" key="6">
    <source>
        <dbReference type="ARBA" id="ARBA00022833"/>
    </source>
</evidence>
<evidence type="ECO:0000256" key="4">
    <source>
        <dbReference type="ARBA" id="ARBA00022723"/>
    </source>
</evidence>
<keyword evidence="5" id="KW-0378">Hydrolase</keyword>
<keyword evidence="4" id="KW-0479">Metal-binding</keyword>
<evidence type="ECO:0000256" key="3">
    <source>
        <dbReference type="ARBA" id="ARBA00022679"/>
    </source>
</evidence>
<protein>
    <recommendedName>
        <fullName evidence="10">Purine nucleoside phosphorylase</fullName>
    </recommendedName>
</protein>
<evidence type="ECO:0000313" key="11">
    <source>
        <dbReference type="EMBL" id="SPD73724.1"/>
    </source>
</evidence>
<dbReference type="InterPro" id="IPR011324">
    <property type="entry name" value="Cytotoxic_necrot_fac-like_cat"/>
</dbReference>
<comment type="catalytic activity">
    <reaction evidence="1">
        <text>inosine + phosphate = alpha-D-ribose 1-phosphate + hypoxanthine</text>
        <dbReference type="Rhea" id="RHEA:27646"/>
        <dbReference type="ChEBI" id="CHEBI:17368"/>
        <dbReference type="ChEBI" id="CHEBI:17596"/>
        <dbReference type="ChEBI" id="CHEBI:43474"/>
        <dbReference type="ChEBI" id="CHEBI:57720"/>
        <dbReference type="EC" id="2.4.2.1"/>
    </reaction>
    <physiologicalReaction direction="left-to-right" evidence="1">
        <dbReference type="Rhea" id="RHEA:27647"/>
    </physiologicalReaction>
</comment>
<sequence length="255" mass="28288">MSDPCWIQKEIPYIQFPGLSQEPNLAHGVFTRHGGVSAPPFDTLNTSYAVGDHQENVTENIRKITDVIQAQELMYMNQVHGDEIHVLRKGDRINGEAIDADAMITDIPGLALMIKQADCQGAIIYDPQKAVVANVHCGWRGNVQNILGGVVSRLNKEFGCRPSDLHAAIGPSLGPCCAEFVGYAEIFPRDFDRFMVRENHFDMWAVSCWQLTEAGIKPEHIETAGICTKCKTDWFFSYRAEGTTGRFGTVAMITP</sequence>
<evidence type="ECO:0000256" key="5">
    <source>
        <dbReference type="ARBA" id="ARBA00022801"/>
    </source>
</evidence>
<dbReference type="GO" id="GO:0005507">
    <property type="term" value="F:copper ion binding"/>
    <property type="evidence" value="ECO:0007669"/>
    <property type="project" value="TreeGrafter"/>
</dbReference>
<dbReference type="PANTHER" id="PTHR30616">
    <property type="entry name" value="UNCHARACTERIZED PROTEIN YFIH"/>
    <property type="match status" value="1"/>
</dbReference>
<dbReference type="InterPro" id="IPR003730">
    <property type="entry name" value="Cu_polyphenol_OxRdtase"/>
</dbReference>
<evidence type="ECO:0000256" key="1">
    <source>
        <dbReference type="ARBA" id="ARBA00000553"/>
    </source>
</evidence>
<dbReference type="NCBIfam" id="TIGR00726">
    <property type="entry name" value="peptidoglycan editing factor PgeF"/>
    <property type="match status" value="1"/>
</dbReference>
<gene>
    <name evidence="11" type="ORF">PITCH_A1920063</name>
</gene>
<dbReference type="InterPro" id="IPR038371">
    <property type="entry name" value="Cu_polyphenol_OxRdtase_sf"/>
</dbReference>
<evidence type="ECO:0000256" key="2">
    <source>
        <dbReference type="ARBA" id="ARBA00007353"/>
    </source>
</evidence>
<dbReference type="AlphaFoldDB" id="A0A445MVZ9"/>
<comment type="catalytic activity">
    <reaction evidence="7">
        <text>adenosine + H2O + H(+) = inosine + NH4(+)</text>
        <dbReference type="Rhea" id="RHEA:24408"/>
        <dbReference type="ChEBI" id="CHEBI:15377"/>
        <dbReference type="ChEBI" id="CHEBI:15378"/>
        <dbReference type="ChEBI" id="CHEBI:16335"/>
        <dbReference type="ChEBI" id="CHEBI:17596"/>
        <dbReference type="ChEBI" id="CHEBI:28938"/>
        <dbReference type="EC" id="3.5.4.4"/>
    </reaction>
    <physiologicalReaction direction="left-to-right" evidence="7">
        <dbReference type="Rhea" id="RHEA:24409"/>
    </physiologicalReaction>
</comment>